<dbReference type="EMBL" id="LR796921">
    <property type="protein sequence ID" value="CAB4174319.1"/>
    <property type="molecule type" value="Genomic_DNA"/>
</dbReference>
<keyword evidence="2" id="KW-0378">Hydrolase</keyword>
<dbReference type="GO" id="GO:0006260">
    <property type="term" value="P:DNA replication"/>
    <property type="evidence" value="ECO:0007669"/>
    <property type="project" value="InterPro"/>
</dbReference>
<protein>
    <submittedName>
        <fullName evidence="2">Phage_DnaB, phage replicative helicase, DnaB family</fullName>
    </submittedName>
</protein>
<evidence type="ECO:0000313" key="3">
    <source>
        <dbReference type="EMBL" id="CAB4186327.1"/>
    </source>
</evidence>
<dbReference type="Pfam" id="PF03796">
    <property type="entry name" value="DnaB_C"/>
    <property type="match status" value="1"/>
</dbReference>
<dbReference type="GO" id="GO:0005524">
    <property type="term" value="F:ATP binding"/>
    <property type="evidence" value="ECO:0007669"/>
    <property type="project" value="InterPro"/>
</dbReference>
<name>A0A6J5PR55_9CAUD</name>
<feature type="domain" description="SF4 helicase" evidence="1">
    <location>
        <begin position="26"/>
        <end position="235"/>
    </location>
</feature>
<organism evidence="2">
    <name type="scientific">uncultured Caudovirales phage</name>
    <dbReference type="NCBI Taxonomy" id="2100421"/>
    <lineage>
        <taxon>Viruses</taxon>
        <taxon>Duplodnaviria</taxon>
        <taxon>Heunggongvirae</taxon>
        <taxon>Uroviricota</taxon>
        <taxon>Caudoviricetes</taxon>
        <taxon>Peduoviridae</taxon>
        <taxon>Maltschvirus</taxon>
        <taxon>Maltschvirus maltsch</taxon>
    </lineage>
</organism>
<dbReference type="PANTHER" id="PTHR12873">
    <property type="entry name" value="T7-LIKE MITOCHONDRIAL DNA HELICASE"/>
    <property type="match status" value="1"/>
</dbReference>
<proteinExistence type="predicted"/>
<dbReference type="GO" id="GO:0043139">
    <property type="term" value="F:5'-3' DNA helicase activity"/>
    <property type="evidence" value="ECO:0007669"/>
    <property type="project" value="InterPro"/>
</dbReference>
<dbReference type="InterPro" id="IPR027417">
    <property type="entry name" value="P-loop_NTPase"/>
</dbReference>
<evidence type="ECO:0000259" key="1">
    <source>
        <dbReference type="Pfam" id="PF03796"/>
    </source>
</evidence>
<evidence type="ECO:0000313" key="2">
    <source>
        <dbReference type="EMBL" id="CAB4174319.1"/>
    </source>
</evidence>
<dbReference type="InterPro" id="IPR027032">
    <property type="entry name" value="Twinkle-like"/>
</dbReference>
<dbReference type="PANTHER" id="PTHR12873:SF0">
    <property type="entry name" value="TWINKLE MTDNA HELICASE"/>
    <property type="match status" value="1"/>
</dbReference>
<keyword evidence="2" id="KW-0067">ATP-binding</keyword>
<keyword evidence="2" id="KW-0547">Nucleotide-binding</keyword>
<evidence type="ECO:0000313" key="4">
    <source>
        <dbReference type="EMBL" id="CAB4204461.1"/>
    </source>
</evidence>
<accession>A0A6J5PR55</accession>
<keyword evidence="2" id="KW-0347">Helicase</keyword>
<dbReference type="Gene3D" id="3.40.50.300">
    <property type="entry name" value="P-loop containing nucleotide triphosphate hydrolases"/>
    <property type="match status" value="1"/>
</dbReference>
<gene>
    <name evidence="3" type="ORF">UFOVP1138_79</name>
    <name evidence="4" type="ORF">UFOVP1394_76</name>
    <name evidence="2" type="ORF">UFOVP975_41</name>
</gene>
<sequence>MIIKPVNLIDELTAEGGLNDGKECFSTGFSGLDKRIKLAKGFLAVFSGFPSMGKTEFLDAVLVNMAVQDSKWCTLMFSPENGGTKAHMLRLAEKYLGKKVEEFDPAELRRALKWLDAYFAWMELENPTLDAILETATIYAESNFLDVLVIDPWNEVMHNKKGMTHDYLAESLMRFRQFGKKYNVLVCIVAHPVKTTKDQSGCYPMPELYDISDGSMWRNKCDYGIIVHRPDMSKNQMLVSVQKLKFKYMGCYLPPLLLDYDREASGRFKETSNEYYTIPEYLPF</sequence>
<dbReference type="EMBL" id="LR797086">
    <property type="protein sequence ID" value="CAB4186327.1"/>
    <property type="molecule type" value="Genomic_DNA"/>
</dbReference>
<dbReference type="EMBL" id="LR797345">
    <property type="protein sequence ID" value="CAB4204461.1"/>
    <property type="molecule type" value="Genomic_DNA"/>
</dbReference>
<reference evidence="2" key="1">
    <citation type="submission" date="2020-05" db="EMBL/GenBank/DDBJ databases">
        <authorList>
            <person name="Chiriac C."/>
            <person name="Salcher M."/>
            <person name="Ghai R."/>
            <person name="Kavagutti S V."/>
        </authorList>
    </citation>
    <scope>NUCLEOTIDE SEQUENCE</scope>
</reference>
<dbReference type="InterPro" id="IPR007694">
    <property type="entry name" value="DNA_helicase_DnaB-like_C"/>
</dbReference>
<dbReference type="GO" id="GO:0003697">
    <property type="term" value="F:single-stranded DNA binding"/>
    <property type="evidence" value="ECO:0007669"/>
    <property type="project" value="InterPro"/>
</dbReference>
<dbReference type="SUPFAM" id="SSF52540">
    <property type="entry name" value="P-loop containing nucleoside triphosphate hydrolases"/>
    <property type="match status" value="1"/>
</dbReference>